<keyword evidence="3" id="KW-1185">Reference proteome</keyword>
<accession>A0ABU6ZTI8</accession>
<proteinExistence type="predicted"/>
<comment type="caution">
    <text evidence="2">The sequence shown here is derived from an EMBL/GenBank/DDBJ whole genome shotgun (WGS) entry which is preliminary data.</text>
</comment>
<dbReference type="Proteomes" id="UP001341840">
    <property type="component" value="Unassembled WGS sequence"/>
</dbReference>
<evidence type="ECO:0000313" key="2">
    <source>
        <dbReference type="EMBL" id="MED6225321.1"/>
    </source>
</evidence>
<name>A0ABU6ZTI8_9FABA</name>
<evidence type="ECO:0000256" key="1">
    <source>
        <dbReference type="SAM" id="MobiDB-lite"/>
    </source>
</evidence>
<gene>
    <name evidence="2" type="ORF">PIB30_092623</name>
</gene>
<evidence type="ECO:0000313" key="3">
    <source>
        <dbReference type="Proteomes" id="UP001341840"/>
    </source>
</evidence>
<sequence>SESEQSDETLYLINEEARARTRFSGVDSGNVNGDFKIAIQDTALENTAVEAETEGFPEDGLEGEGFDSVLGEGGGWENGLDLECESVTKEADEEALLAEETESKKVWSKGRIEFNSSDEEEVLVRLIDRKQDGKRRVDLRPKNQPYGRKPPCIEGRTLATRTLRLGEKSKLR</sequence>
<dbReference type="EMBL" id="JASCZI010273784">
    <property type="protein sequence ID" value="MED6225321.1"/>
    <property type="molecule type" value="Genomic_DNA"/>
</dbReference>
<feature type="region of interest" description="Disordered" evidence="1">
    <location>
        <begin position="134"/>
        <end position="159"/>
    </location>
</feature>
<organism evidence="2 3">
    <name type="scientific">Stylosanthes scabra</name>
    <dbReference type="NCBI Taxonomy" id="79078"/>
    <lineage>
        <taxon>Eukaryota</taxon>
        <taxon>Viridiplantae</taxon>
        <taxon>Streptophyta</taxon>
        <taxon>Embryophyta</taxon>
        <taxon>Tracheophyta</taxon>
        <taxon>Spermatophyta</taxon>
        <taxon>Magnoliopsida</taxon>
        <taxon>eudicotyledons</taxon>
        <taxon>Gunneridae</taxon>
        <taxon>Pentapetalae</taxon>
        <taxon>rosids</taxon>
        <taxon>fabids</taxon>
        <taxon>Fabales</taxon>
        <taxon>Fabaceae</taxon>
        <taxon>Papilionoideae</taxon>
        <taxon>50 kb inversion clade</taxon>
        <taxon>dalbergioids sensu lato</taxon>
        <taxon>Dalbergieae</taxon>
        <taxon>Pterocarpus clade</taxon>
        <taxon>Stylosanthes</taxon>
    </lineage>
</organism>
<feature type="non-terminal residue" evidence="2">
    <location>
        <position position="1"/>
    </location>
</feature>
<reference evidence="2 3" key="1">
    <citation type="journal article" date="2023" name="Plants (Basel)">
        <title>Bridging the Gap: Combining Genomics and Transcriptomics Approaches to Understand Stylosanthes scabra, an Orphan Legume from the Brazilian Caatinga.</title>
        <authorList>
            <person name="Ferreira-Neto J.R.C."/>
            <person name="da Silva M.D."/>
            <person name="Binneck E."/>
            <person name="de Melo N.F."/>
            <person name="da Silva R.H."/>
            <person name="de Melo A.L.T.M."/>
            <person name="Pandolfi V."/>
            <person name="Bustamante F.O."/>
            <person name="Brasileiro-Vidal A.C."/>
            <person name="Benko-Iseppon A.M."/>
        </authorList>
    </citation>
    <scope>NUCLEOTIDE SEQUENCE [LARGE SCALE GENOMIC DNA]</scope>
    <source>
        <tissue evidence="2">Leaves</tissue>
    </source>
</reference>
<protein>
    <submittedName>
        <fullName evidence="2">Uncharacterized protein</fullName>
    </submittedName>
</protein>